<dbReference type="InterPro" id="IPR021344">
    <property type="entry name" value="DUF2970"/>
</dbReference>
<comment type="caution">
    <text evidence="2">The sequence shown here is derived from an EMBL/GenBank/DDBJ whole genome shotgun (WGS) entry which is preliminary data.</text>
</comment>
<protein>
    <submittedName>
        <fullName evidence="2">Membrane protein</fullName>
    </submittedName>
</protein>
<organism evidence="2 3">
    <name type="scientific">Pseudacidovorax intermedius</name>
    <dbReference type="NCBI Taxonomy" id="433924"/>
    <lineage>
        <taxon>Bacteria</taxon>
        <taxon>Pseudomonadati</taxon>
        <taxon>Pseudomonadota</taxon>
        <taxon>Betaproteobacteria</taxon>
        <taxon>Burkholderiales</taxon>
        <taxon>Comamonadaceae</taxon>
        <taxon>Pseudacidovorax</taxon>
    </lineage>
</organism>
<proteinExistence type="predicted"/>
<keyword evidence="1" id="KW-1133">Transmembrane helix</keyword>
<dbReference type="EMBL" id="LDSL01000148">
    <property type="protein sequence ID" value="KTT15307.1"/>
    <property type="molecule type" value="Genomic_DNA"/>
</dbReference>
<dbReference type="Pfam" id="PF11174">
    <property type="entry name" value="DUF2970"/>
    <property type="match status" value="1"/>
</dbReference>
<keyword evidence="3" id="KW-1185">Reference proteome</keyword>
<reference evidence="2 3" key="1">
    <citation type="journal article" date="2016" name="Front. Microbiol.">
        <title>Genomic Resource of Rice Seed Associated Bacteria.</title>
        <authorList>
            <person name="Midha S."/>
            <person name="Bansal K."/>
            <person name="Sharma S."/>
            <person name="Kumar N."/>
            <person name="Patil P.P."/>
            <person name="Chaudhry V."/>
            <person name="Patil P.B."/>
        </authorList>
    </citation>
    <scope>NUCLEOTIDE SEQUENCE [LARGE SCALE GENOMIC DNA]</scope>
    <source>
        <strain evidence="2 3">NS331</strain>
    </source>
</reference>
<name>A0A147GN21_9BURK</name>
<evidence type="ECO:0000313" key="2">
    <source>
        <dbReference type="EMBL" id="KTT15307.1"/>
    </source>
</evidence>
<gene>
    <name evidence="2" type="ORF">NS331_21130</name>
</gene>
<keyword evidence="1" id="KW-0472">Membrane</keyword>
<keyword evidence="1" id="KW-0812">Transmembrane</keyword>
<evidence type="ECO:0000256" key="1">
    <source>
        <dbReference type="SAM" id="Phobius"/>
    </source>
</evidence>
<feature type="transmembrane region" description="Helical" evidence="1">
    <location>
        <begin position="45"/>
        <end position="66"/>
    </location>
</feature>
<sequence length="72" mass="7899">MPQDDGAPTPRKPSLWRTVRAVAWGFFGVRKHSEYQEDIARLSPLHIVAVGFVAVLVLIGVLLALVKFAVST</sequence>
<dbReference type="Proteomes" id="UP000072741">
    <property type="component" value="Unassembled WGS sequence"/>
</dbReference>
<dbReference type="OrthoDB" id="8657357at2"/>
<evidence type="ECO:0000313" key="3">
    <source>
        <dbReference type="Proteomes" id="UP000072741"/>
    </source>
</evidence>
<accession>A0A147GN21</accession>
<dbReference type="AlphaFoldDB" id="A0A147GN21"/>